<dbReference type="EC" id="3.6.1.31" evidence="7"/>
<dbReference type="InterPro" id="IPR038019">
    <property type="entry name" value="PRib_AMP_CycHydrolase_sf"/>
</dbReference>
<dbReference type="NCBIfam" id="NF000768">
    <property type="entry name" value="PRK00051.1"/>
    <property type="match status" value="1"/>
</dbReference>
<comment type="similarity">
    <text evidence="6">In the N-terminal section; belongs to the PRA-CH family.</text>
</comment>
<dbReference type="AlphaFoldDB" id="A0A2M7M174"/>
<keyword evidence="10" id="KW-0963">Cytoplasm</keyword>
<feature type="domain" description="Phosphoribosyl-AMP cyclohydrolase" evidence="14">
    <location>
        <begin position="33"/>
        <end position="107"/>
    </location>
</feature>
<dbReference type="GO" id="GO:0000105">
    <property type="term" value="P:L-histidine biosynthetic process"/>
    <property type="evidence" value="ECO:0007669"/>
    <property type="project" value="UniProtKB-UniPathway"/>
</dbReference>
<organism evidence="15 16">
    <name type="scientific">Candidatus Roizmanbacteria bacterium CG_4_10_14_3_um_filter_33_21</name>
    <dbReference type="NCBI Taxonomy" id="1974830"/>
    <lineage>
        <taxon>Bacteria</taxon>
        <taxon>Candidatus Roizmaniibacteriota</taxon>
    </lineage>
</organism>
<evidence type="ECO:0000256" key="1">
    <source>
        <dbReference type="ARBA" id="ARBA00000024"/>
    </source>
</evidence>
<comment type="caution">
    <text evidence="15">The sequence shown here is derived from an EMBL/GenBank/DDBJ whole genome shotgun (WGS) entry which is preliminary data.</text>
</comment>
<accession>A0A2M7M174</accession>
<evidence type="ECO:0000256" key="10">
    <source>
        <dbReference type="ARBA" id="ARBA00022490"/>
    </source>
</evidence>
<comment type="pathway">
    <text evidence="3">Amino-acid biosynthesis; L-histidine biosynthesis; L-histidine from 5-phospho-alpha-D-ribose 1-diphosphate: step 3/9.</text>
</comment>
<evidence type="ECO:0000256" key="9">
    <source>
        <dbReference type="ARBA" id="ARBA00017720"/>
    </source>
</evidence>
<dbReference type="EC" id="3.5.4.19" evidence="8"/>
<comment type="pathway">
    <text evidence="4">Amino-acid biosynthesis; L-histidine biosynthesis; L-histidine from 5-phospho-alpha-D-ribose 1-diphosphate: step 2/9.</text>
</comment>
<keyword evidence="13" id="KW-0368">Histidine biosynthesis</keyword>
<reference evidence="16" key="1">
    <citation type="submission" date="2017-09" db="EMBL/GenBank/DDBJ databases">
        <title>Depth-based differentiation of microbial function through sediment-hosted aquifers and enrichment of novel symbionts in the deep terrestrial subsurface.</title>
        <authorList>
            <person name="Probst A.J."/>
            <person name="Ladd B."/>
            <person name="Jarett J.K."/>
            <person name="Geller-Mcgrath D.E."/>
            <person name="Sieber C.M.K."/>
            <person name="Emerson J.B."/>
            <person name="Anantharaman K."/>
            <person name="Thomas B.C."/>
            <person name="Malmstrom R."/>
            <person name="Stieglmeier M."/>
            <person name="Klingl A."/>
            <person name="Woyke T."/>
            <person name="Ryan C.M."/>
            <person name="Banfield J.F."/>
        </authorList>
    </citation>
    <scope>NUCLEOTIDE SEQUENCE [LARGE SCALE GENOMIC DNA]</scope>
</reference>
<dbReference type="Pfam" id="PF01502">
    <property type="entry name" value="PRA-CH"/>
    <property type="match status" value="1"/>
</dbReference>
<evidence type="ECO:0000256" key="11">
    <source>
        <dbReference type="ARBA" id="ARBA00022605"/>
    </source>
</evidence>
<evidence type="ECO:0000256" key="5">
    <source>
        <dbReference type="ARBA" id="ARBA00007731"/>
    </source>
</evidence>
<dbReference type="UniPathway" id="UPA00031">
    <property type="reaction ID" value="UER00008"/>
</dbReference>
<keyword evidence="11" id="KW-0028">Amino-acid biosynthesis</keyword>
<dbReference type="FunFam" id="3.10.20.810:FF:000001">
    <property type="entry name" value="Histidine biosynthesis bifunctional protein HisIE"/>
    <property type="match status" value="1"/>
</dbReference>
<dbReference type="PANTHER" id="PTHR42945:SF9">
    <property type="entry name" value="HISTIDINE BIOSYNTHESIS BIFUNCTIONAL PROTEIN HISIE"/>
    <property type="match status" value="1"/>
</dbReference>
<dbReference type="GO" id="GO:0004635">
    <property type="term" value="F:phosphoribosyl-AMP cyclohydrolase activity"/>
    <property type="evidence" value="ECO:0007669"/>
    <property type="project" value="UniProtKB-EC"/>
</dbReference>
<comment type="catalytic activity">
    <reaction evidence="2">
        <text>1-(5-phospho-beta-D-ribosyl)-ATP + H2O = 1-(5-phospho-beta-D-ribosyl)-5'-AMP + diphosphate + H(+)</text>
        <dbReference type="Rhea" id="RHEA:22828"/>
        <dbReference type="ChEBI" id="CHEBI:15377"/>
        <dbReference type="ChEBI" id="CHEBI:15378"/>
        <dbReference type="ChEBI" id="CHEBI:33019"/>
        <dbReference type="ChEBI" id="CHEBI:59457"/>
        <dbReference type="ChEBI" id="CHEBI:73183"/>
        <dbReference type="EC" id="3.6.1.31"/>
    </reaction>
</comment>
<gene>
    <name evidence="15" type="ORF">COZ39_00325</name>
</gene>
<dbReference type="GO" id="GO:0004636">
    <property type="term" value="F:phosphoribosyl-ATP diphosphatase activity"/>
    <property type="evidence" value="ECO:0007669"/>
    <property type="project" value="UniProtKB-EC"/>
</dbReference>
<keyword evidence="12 15" id="KW-0378">Hydrolase</keyword>
<evidence type="ECO:0000256" key="6">
    <source>
        <dbReference type="ARBA" id="ARBA00008299"/>
    </source>
</evidence>
<dbReference type="InterPro" id="IPR002496">
    <property type="entry name" value="PRib_AMP_CycHydrolase_dom"/>
</dbReference>
<dbReference type="Proteomes" id="UP000229708">
    <property type="component" value="Unassembled WGS sequence"/>
</dbReference>
<evidence type="ECO:0000259" key="14">
    <source>
        <dbReference type="Pfam" id="PF01502"/>
    </source>
</evidence>
<protein>
    <recommendedName>
        <fullName evidence="9">Histidine biosynthesis bifunctional protein HisIE</fullName>
        <ecNumber evidence="8">3.5.4.19</ecNumber>
        <ecNumber evidence="7">3.6.1.31</ecNumber>
    </recommendedName>
</protein>
<comment type="catalytic activity">
    <reaction evidence="1">
        <text>1-(5-phospho-beta-D-ribosyl)-5'-AMP + H2O = 1-(5-phospho-beta-D-ribosyl)-5-[(5-phospho-beta-D-ribosylamino)methylideneamino]imidazole-4-carboxamide</text>
        <dbReference type="Rhea" id="RHEA:20049"/>
        <dbReference type="ChEBI" id="CHEBI:15377"/>
        <dbReference type="ChEBI" id="CHEBI:58435"/>
        <dbReference type="ChEBI" id="CHEBI:59457"/>
        <dbReference type="EC" id="3.5.4.19"/>
    </reaction>
</comment>
<evidence type="ECO:0000256" key="12">
    <source>
        <dbReference type="ARBA" id="ARBA00022801"/>
    </source>
</evidence>
<dbReference type="Gene3D" id="3.10.20.810">
    <property type="entry name" value="Phosphoribosyl-AMP cyclohydrolase"/>
    <property type="match status" value="1"/>
</dbReference>
<evidence type="ECO:0000313" key="16">
    <source>
        <dbReference type="Proteomes" id="UP000229708"/>
    </source>
</evidence>
<proteinExistence type="inferred from homology"/>
<evidence type="ECO:0000256" key="2">
    <source>
        <dbReference type="ARBA" id="ARBA00001460"/>
    </source>
</evidence>
<evidence type="ECO:0000256" key="13">
    <source>
        <dbReference type="ARBA" id="ARBA00023102"/>
    </source>
</evidence>
<evidence type="ECO:0000256" key="8">
    <source>
        <dbReference type="ARBA" id="ARBA00012721"/>
    </source>
</evidence>
<name>A0A2M7M174_9BACT</name>
<dbReference type="SUPFAM" id="SSF141734">
    <property type="entry name" value="HisI-like"/>
    <property type="match status" value="1"/>
</dbReference>
<sequence length="111" mass="13091">MKLIMKTQIFDFKKNKGLIPTIIQDYQTLEVYMLGYSNKESLEKTRSSGFIWFYSRSRKKLWMKGEESGNKLKVVNIYYDCDNDTILIKVKLIGKNVCHTGNKSCFYKKLL</sequence>
<dbReference type="PANTHER" id="PTHR42945">
    <property type="entry name" value="HISTIDINE BIOSYNTHESIS BIFUNCTIONAL PROTEIN"/>
    <property type="match status" value="1"/>
</dbReference>
<evidence type="ECO:0000313" key="15">
    <source>
        <dbReference type="EMBL" id="PIX74504.1"/>
    </source>
</evidence>
<evidence type="ECO:0000256" key="3">
    <source>
        <dbReference type="ARBA" id="ARBA00005169"/>
    </source>
</evidence>
<evidence type="ECO:0000256" key="7">
    <source>
        <dbReference type="ARBA" id="ARBA00012414"/>
    </source>
</evidence>
<comment type="similarity">
    <text evidence="5">In the C-terminal section; belongs to the PRA-PH family.</text>
</comment>
<evidence type="ECO:0000256" key="4">
    <source>
        <dbReference type="ARBA" id="ARBA00005204"/>
    </source>
</evidence>
<dbReference type="EMBL" id="PFJI01000014">
    <property type="protein sequence ID" value="PIX74504.1"/>
    <property type="molecule type" value="Genomic_DNA"/>
</dbReference>